<organism evidence="1 2">
    <name type="scientific">Anaerovibrio slackiae</name>
    <dbReference type="NCBI Taxonomy" id="2652309"/>
    <lineage>
        <taxon>Bacteria</taxon>
        <taxon>Bacillati</taxon>
        <taxon>Bacillota</taxon>
        <taxon>Negativicutes</taxon>
        <taxon>Selenomonadales</taxon>
        <taxon>Selenomonadaceae</taxon>
        <taxon>Anaerovibrio</taxon>
    </lineage>
</organism>
<dbReference type="EMBL" id="VUNR01000006">
    <property type="protein sequence ID" value="MSU08256.1"/>
    <property type="molecule type" value="Genomic_DNA"/>
</dbReference>
<comment type="caution">
    <text evidence="1">The sequence shown here is derived from an EMBL/GenBank/DDBJ whole genome shotgun (WGS) entry which is preliminary data.</text>
</comment>
<reference evidence="1 2" key="1">
    <citation type="submission" date="2019-08" db="EMBL/GenBank/DDBJ databases">
        <title>In-depth cultivation of the pig gut microbiome towards novel bacterial diversity and tailored functional studies.</title>
        <authorList>
            <person name="Wylensek D."/>
            <person name="Hitch T.C.A."/>
            <person name="Clavel T."/>
        </authorList>
    </citation>
    <scope>NUCLEOTIDE SEQUENCE [LARGE SCALE GENOMIC DNA]</scope>
    <source>
        <strain evidence="1 2">WCA-693-APC-5D-A</strain>
    </source>
</reference>
<dbReference type="RefSeq" id="WP_154406423.1">
    <property type="nucleotide sequence ID" value="NZ_JBGUUA010000139.1"/>
</dbReference>
<dbReference type="Proteomes" id="UP000433181">
    <property type="component" value="Unassembled WGS sequence"/>
</dbReference>
<dbReference type="AlphaFoldDB" id="A0A6I2UHJ9"/>
<protein>
    <recommendedName>
        <fullName evidence="3">Prepilin-type N-terminal cleavage/methylation domain-containing protein</fullName>
    </recommendedName>
</protein>
<proteinExistence type="predicted"/>
<evidence type="ECO:0000313" key="1">
    <source>
        <dbReference type="EMBL" id="MSU08256.1"/>
    </source>
</evidence>
<name>A0A6I2UHJ9_9FIRM</name>
<accession>A0A6I2UHJ9</accession>
<sequence length="149" mass="17194">MMNETGTGILEMVLCLGIFMLLLAAAVPRYVPLDRLQLRYEALCLLNDLRYVQSWSHGMDYSSYENYDKKLSGPILKVQRGEHKISQQGRALNWRRVEKGIQMHTNRSRFLFSPRGHATAGTVRLIKGGYEQRIVVDTVGRVRLEERQL</sequence>
<evidence type="ECO:0000313" key="2">
    <source>
        <dbReference type="Proteomes" id="UP000433181"/>
    </source>
</evidence>
<keyword evidence="2" id="KW-1185">Reference proteome</keyword>
<evidence type="ECO:0008006" key="3">
    <source>
        <dbReference type="Google" id="ProtNLM"/>
    </source>
</evidence>
<gene>
    <name evidence="1" type="ORF">FYJ84_04540</name>
</gene>